<sequence>YIFALPQINQYTRGAFRLVFKTQAAGAALYNSKNKLQFQYISSGMKITMLKKFPLSGLLRLIIACLLVLAVTSGYGQAVQVAVNSGNPKFPFPQFLPYDADGGHSLGNLGTQNAPGVTHAEMEKLIREAWQIMANAFEYTGEVHQGVRYMKTNIGCPY</sequence>
<proteinExistence type="predicted"/>
<accession>A0A060CF02</accession>
<feature type="non-terminal residue" evidence="2">
    <location>
        <position position="158"/>
    </location>
</feature>
<dbReference type="AlphaFoldDB" id="A0A060CF02"/>
<evidence type="ECO:0000256" key="1">
    <source>
        <dbReference type="SAM" id="Phobius"/>
    </source>
</evidence>
<name>A0A060CF02_9BACT</name>
<evidence type="ECO:0000313" key="2">
    <source>
        <dbReference type="EMBL" id="AIA91605.1"/>
    </source>
</evidence>
<keyword evidence="1" id="KW-1133">Transmembrane helix</keyword>
<organism evidence="2">
    <name type="scientific">uncultured Cytophaga sp</name>
    <dbReference type="NCBI Taxonomy" id="160238"/>
    <lineage>
        <taxon>Bacteria</taxon>
        <taxon>Pseudomonadati</taxon>
        <taxon>Bacteroidota</taxon>
        <taxon>Cytophagia</taxon>
        <taxon>Cytophagales</taxon>
        <taxon>Cytophagaceae</taxon>
        <taxon>Cytophaga</taxon>
        <taxon>environmental samples</taxon>
    </lineage>
</organism>
<keyword evidence="1" id="KW-0812">Transmembrane</keyword>
<keyword evidence="1" id="KW-0472">Membrane</keyword>
<reference evidence="2" key="1">
    <citation type="journal article" date="2013" name="Environ. Microbiol.">
        <title>Seasonally variable intestinal metagenomes of the red palm weevil (Rhynchophorus ferrugineus).</title>
        <authorList>
            <person name="Jia S."/>
            <person name="Zhang X."/>
            <person name="Zhang G."/>
            <person name="Yin A."/>
            <person name="Zhang S."/>
            <person name="Li F."/>
            <person name="Wang L."/>
            <person name="Zhao D."/>
            <person name="Yun Q."/>
            <person name="Tala"/>
            <person name="Wang J."/>
            <person name="Sun G."/>
            <person name="Baabdullah M."/>
            <person name="Yu X."/>
            <person name="Hu S."/>
            <person name="Al-Mssallem I.S."/>
            <person name="Yu J."/>
        </authorList>
    </citation>
    <scope>NUCLEOTIDE SEQUENCE</scope>
</reference>
<feature type="transmembrane region" description="Helical" evidence="1">
    <location>
        <begin position="55"/>
        <end position="75"/>
    </location>
</feature>
<protein>
    <submittedName>
        <fullName evidence="2">CAZy families GH8 protein</fullName>
    </submittedName>
</protein>
<dbReference type="EMBL" id="KF124289">
    <property type="protein sequence ID" value="AIA91605.1"/>
    <property type="molecule type" value="Genomic_DNA"/>
</dbReference>
<feature type="non-terminal residue" evidence="2">
    <location>
        <position position="1"/>
    </location>
</feature>